<comment type="caution">
    <text evidence="1">The sequence shown here is derived from an EMBL/GenBank/DDBJ whole genome shotgun (WGS) entry which is preliminary data.</text>
</comment>
<dbReference type="Proteomes" id="UP001612741">
    <property type="component" value="Unassembled WGS sequence"/>
</dbReference>
<dbReference type="Gene3D" id="3.40.50.1820">
    <property type="entry name" value="alpha/beta hydrolase"/>
    <property type="match status" value="1"/>
</dbReference>
<evidence type="ECO:0008006" key="3">
    <source>
        <dbReference type="Google" id="ProtNLM"/>
    </source>
</evidence>
<proteinExistence type="predicted"/>
<keyword evidence="2" id="KW-1185">Reference proteome</keyword>
<dbReference type="PANTHER" id="PTHR47751">
    <property type="entry name" value="SUPERFAMILY HYDROLASE, PUTATIVE (AFU_ORTHOLOGUE AFUA_2G16580)-RELATED"/>
    <property type="match status" value="1"/>
</dbReference>
<organism evidence="1 2">
    <name type="scientific">Nonomuraea typhae</name>
    <dbReference type="NCBI Taxonomy" id="2603600"/>
    <lineage>
        <taxon>Bacteria</taxon>
        <taxon>Bacillati</taxon>
        <taxon>Actinomycetota</taxon>
        <taxon>Actinomycetes</taxon>
        <taxon>Streptosporangiales</taxon>
        <taxon>Streptosporangiaceae</taxon>
        <taxon>Nonomuraea</taxon>
    </lineage>
</organism>
<reference evidence="1 2" key="1">
    <citation type="submission" date="2024-10" db="EMBL/GenBank/DDBJ databases">
        <title>The Natural Products Discovery Center: Release of the First 8490 Sequenced Strains for Exploring Actinobacteria Biosynthetic Diversity.</title>
        <authorList>
            <person name="Kalkreuter E."/>
            <person name="Kautsar S.A."/>
            <person name="Yang D."/>
            <person name="Bader C.D."/>
            <person name="Teijaro C.N."/>
            <person name="Fluegel L."/>
            <person name="Davis C.M."/>
            <person name="Simpson J.R."/>
            <person name="Lauterbach L."/>
            <person name="Steele A.D."/>
            <person name="Gui C."/>
            <person name="Meng S."/>
            <person name="Li G."/>
            <person name="Viehrig K."/>
            <person name="Ye F."/>
            <person name="Su P."/>
            <person name="Kiefer A.F."/>
            <person name="Nichols A."/>
            <person name="Cepeda A.J."/>
            <person name="Yan W."/>
            <person name="Fan B."/>
            <person name="Jiang Y."/>
            <person name="Adhikari A."/>
            <person name="Zheng C.-J."/>
            <person name="Schuster L."/>
            <person name="Cowan T.M."/>
            <person name="Smanski M.J."/>
            <person name="Chevrette M.G."/>
            <person name="De Carvalho L.P.S."/>
            <person name="Shen B."/>
        </authorList>
    </citation>
    <scope>NUCLEOTIDE SEQUENCE [LARGE SCALE GENOMIC DNA]</scope>
    <source>
        <strain evidence="1 2">NPDC050545</strain>
    </source>
</reference>
<dbReference type="InterPro" id="IPR029058">
    <property type="entry name" value="AB_hydrolase_fold"/>
</dbReference>
<sequence>MPPMHIDVSEATEYYKTPRGAHAHGTNLWLFSSLAPTVGFDAYHLADKLLTQPLLLIVGNKPGEFGAYRDAHTVFDLAASKDKELLIIPDVSHYDLYDKPEAVGPALEALIPFFSKHL</sequence>
<gene>
    <name evidence="1" type="ORF">ACIBG2_51680</name>
</gene>
<dbReference type="PANTHER" id="PTHR47751:SF1">
    <property type="entry name" value="SUPERFAMILY HYDROLASE, PUTATIVE (AFU_ORTHOLOGUE AFUA_2G16580)-RELATED"/>
    <property type="match status" value="1"/>
</dbReference>
<dbReference type="Gene3D" id="1.10.10.800">
    <property type="match status" value="1"/>
</dbReference>
<protein>
    <recommendedName>
        <fullName evidence="3">Alpha/beta hydrolase</fullName>
    </recommendedName>
</protein>
<dbReference type="EMBL" id="JBITGY010000027">
    <property type="protein sequence ID" value="MFI6505917.1"/>
    <property type="molecule type" value="Genomic_DNA"/>
</dbReference>
<dbReference type="SUPFAM" id="SSF53474">
    <property type="entry name" value="alpha/beta-Hydrolases"/>
    <property type="match status" value="1"/>
</dbReference>
<accession>A0ABW7ZCM3</accession>
<name>A0ABW7ZCM3_9ACTN</name>
<evidence type="ECO:0000313" key="1">
    <source>
        <dbReference type="EMBL" id="MFI6505917.1"/>
    </source>
</evidence>
<dbReference type="InterPro" id="IPR051411">
    <property type="entry name" value="Polyketide_trans_af380"/>
</dbReference>
<dbReference type="RefSeq" id="WP_397092371.1">
    <property type="nucleotide sequence ID" value="NZ_JBITGY010000027.1"/>
</dbReference>
<evidence type="ECO:0000313" key="2">
    <source>
        <dbReference type="Proteomes" id="UP001612741"/>
    </source>
</evidence>